<dbReference type="InterPro" id="IPR038109">
    <property type="entry name" value="DNA_bind_recomb_sf"/>
</dbReference>
<dbReference type="InterPro" id="IPR036162">
    <property type="entry name" value="Resolvase-like_N_sf"/>
</dbReference>
<dbReference type="InterPro" id="IPR050639">
    <property type="entry name" value="SSR_resolvase"/>
</dbReference>
<dbReference type="AlphaFoldDB" id="A0A9W4AAE1"/>
<evidence type="ECO:0000313" key="4">
    <source>
        <dbReference type="EMBL" id="BAR84919.1"/>
    </source>
</evidence>
<dbReference type="Gene3D" id="3.40.50.1390">
    <property type="entry name" value="Resolvase, N-terminal catalytic domain"/>
    <property type="match status" value="1"/>
</dbReference>
<dbReference type="GO" id="GO:0003677">
    <property type="term" value="F:DNA binding"/>
    <property type="evidence" value="ECO:0007669"/>
    <property type="project" value="InterPro"/>
</dbReference>
<evidence type="ECO:0000256" key="1">
    <source>
        <dbReference type="SAM" id="Coils"/>
    </source>
</evidence>
<organism evidence="4 5">
    <name type="scientific">Bacillus thuringiensis subsp. tolworthi</name>
    <dbReference type="NCBI Taxonomy" id="1442"/>
    <lineage>
        <taxon>Bacteria</taxon>
        <taxon>Bacillati</taxon>
        <taxon>Bacillota</taxon>
        <taxon>Bacilli</taxon>
        <taxon>Bacillales</taxon>
        <taxon>Bacillaceae</taxon>
        <taxon>Bacillus</taxon>
        <taxon>Bacillus cereus group</taxon>
    </lineage>
</organism>
<evidence type="ECO:0000259" key="2">
    <source>
        <dbReference type="PROSITE" id="PS51736"/>
    </source>
</evidence>
<keyword evidence="1" id="KW-0175">Coiled coil</keyword>
<proteinExistence type="predicted"/>
<dbReference type="PROSITE" id="PS51737">
    <property type="entry name" value="RECOMBINASE_DNA_BIND"/>
    <property type="match status" value="1"/>
</dbReference>
<name>A0A9W4AAE1_BACTO</name>
<accession>A0A9W4AAE1</accession>
<sequence>MKCAIYRRVSTDEQAEKGFSLENQLLRLQAFAESQGWEVVHDYMDDGYSGKNMNRPQIKRMLHDLKSNKFDIVLVYRLDRFTRSVKDLNDLLEVFKEHEVDFKSATESIDTATATGRMILNMMVSTAQWERETISERVKDVVRKKKELGLISTGYPPYGYAMNDGVISQVPHEVEIVKFVFEKAKVYGFQKISKLLNEQGLVTRNGTKWLISTASRIAHNPFYSGEMRYKRDGETSTVPINVEGYEPVITKEEHKEVLKAIKKRNRNQTRAKSNEVYPFSGIVLCPECGHPMKGTRVSSRGYYYKYYRCDRASDHFCNGKLIRYEKLDKAFAEYIHDAFQIDRIEIKEETNTKDIQREIKRCKSKIERLKDLYVDGDISKKKYKNDVGELNEKIYDLEQKLLSAENKISHDHIRENLKRLSEFWGLIDDNTKMESIRGVFDTITVEIQGNDVVITDHTLL</sequence>
<dbReference type="SMART" id="SM00857">
    <property type="entry name" value="Resolvase"/>
    <property type="match status" value="1"/>
</dbReference>
<dbReference type="InterPro" id="IPR006119">
    <property type="entry name" value="Resolv_N"/>
</dbReference>
<protein>
    <submittedName>
        <fullName evidence="4">Resolvase</fullName>
    </submittedName>
</protein>
<dbReference type="Pfam" id="PF07508">
    <property type="entry name" value="Recombinase"/>
    <property type="match status" value="1"/>
</dbReference>
<dbReference type="SUPFAM" id="SSF53041">
    <property type="entry name" value="Resolvase-like"/>
    <property type="match status" value="1"/>
</dbReference>
<dbReference type="InterPro" id="IPR025827">
    <property type="entry name" value="Zn_ribbon_recom_dom"/>
</dbReference>
<gene>
    <name evidence="4" type="ORF">KNN_04075</name>
</gene>
<dbReference type="CDD" id="cd00338">
    <property type="entry name" value="Ser_Recombinase"/>
    <property type="match status" value="1"/>
</dbReference>
<evidence type="ECO:0000259" key="3">
    <source>
        <dbReference type="PROSITE" id="PS51737"/>
    </source>
</evidence>
<dbReference type="Pfam" id="PF00239">
    <property type="entry name" value="Resolvase"/>
    <property type="match status" value="1"/>
</dbReference>
<dbReference type="PANTHER" id="PTHR30461">
    <property type="entry name" value="DNA-INVERTASE FROM LAMBDOID PROPHAGE"/>
    <property type="match status" value="1"/>
</dbReference>
<evidence type="ECO:0000313" key="5">
    <source>
        <dbReference type="Proteomes" id="UP000055316"/>
    </source>
</evidence>
<dbReference type="PROSITE" id="PS51736">
    <property type="entry name" value="RECOMBINASES_3"/>
    <property type="match status" value="1"/>
</dbReference>
<dbReference type="Gene3D" id="3.90.1750.20">
    <property type="entry name" value="Putative Large Serine Recombinase, Chain B, Domain 2"/>
    <property type="match status" value="1"/>
</dbReference>
<dbReference type="EMBL" id="AP014864">
    <property type="protein sequence ID" value="BAR84919.1"/>
    <property type="molecule type" value="Genomic_DNA"/>
</dbReference>
<dbReference type="InterPro" id="IPR011109">
    <property type="entry name" value="DNA_bind_recombinase_dom"/>
</dbReference>
<feature type="coiled-coil region" evidence="1">
    <location>
        <begin position="352"/>
        <end position="407"/>
    </location>
</feature>
<dbReference type="PANTHER" id="PTHR30461:SF23">
    <property type="entry name" value="DNA RECOMBINASE-RELATED"/>
    <property type="match status" value="1"/>
</dbReference>
<dbReference type="RefSeq" id="WP_060852229.1">
    <property type="nucleotide sequence ID" value="NZ_AP014864.1"/>
</dbReference>
<feature type="domain" description="Recombinase" evidence="3">
    <location>
        <begin position="157"/>
        <end position="267"/>
    </location>
</feature>
<feature type="domain" description="Resolvase/invertase-type recombinase catalytic" evidence="2">
    <location>
        <begin position="2"/>
        <end position="149"/>
    </location>
</feature>
<dbReference type="GO" id="GO:0000150">
    <property type="term" value="F:DNA strand exchange activity"/>
    <property type="evidence" value="ECO:0007669"/>
    <property type="project" value="InterPro"/>
</dbReference>
<reference evidence="4 5" key="1">
    <citation type="submission" date="2015-05" db="EMBL/GenBank/DDBJ databases">
        <title>Whole genome sequence of Bacillus thuringiensis serovar tolworthi Pasteur Institute Standard strain.</title>
        <authorList>
            <person name="Kanda K."/>
            <person name="Nakashima K."/>
            <person name="Nagano Y."/>
        </authorList>
    </citation>
    <scope>NUCLEOTIDE SEQUENCE [LARGE SCALE GENOMIC DNA]</scope>
    <source>
        <strain evidence="4 5">Pasteur Institute Standard strain</strain>
    </source>
</reference>
<dbReference type="Proteomes" id="UP000055316">
    <property type="component" value="Chromosome"/>
</dbReference>
<dbReference type="Pfam" id="PF13408">
    <property type="entry name" value="Zn_ribbon_recom"/>
    <property type="match status" value="1"/>
</dbReference>